<dbReference type="SUPFAM" id="SSF51735">
    <property type="entry name" value="NAD(P)-binding Rossmann-fold domains"/>
    <property type="match status" value="1"/>
</dbReference>
<dbReference type="Gene3D" id="3.40.50.720">
    <property type="entry name" value="NAD(P)-binding Rossmann-like Domain"/>
    <property type="match status" value="1"/>
</dbReference>
<accession>A0ABV7VB22</accession>
<dbReference type="PANTHER" id="PTHR43669">
    <property type="entry name" value="5-KETO-D-GLUCONATE 5-REDUCTASE"/>
    <property type="match status" value="1"/>
</dbReference>
<reference evidence="4" key="1">
    <citation type="journal article" date="2019" name="Int. J. Syst. Evol. Microbiol.">
        <title>The Global Catalogue of Microorganisms (GCM) 10K type strain sequencing project: providing services to taxonomists for standard genome sequencing and annotation.</title>
        <authorList>
            <consortium name="The Broad Institute Genomics Platform"/>
            <consortium name="The Broad Institute Genome Sequencing Center for Infectious Disease"/>
            <person name="Wu L."/>
            <person name="Ma J."/>
        </authorList>
    </citation>
    <scope>NUCLEOTIDE SEQUENCE [LARGE SCALE GENOMIC DNA]</scope>
    <source>
        <strain evidence="4">KCTC 42182</strain>
    </source>
</reference>
<dbReference type="CDD" id="cd05233">
    <property type="entry name" value="SDR_c"/>
    <property type="match status" value="1"/>
</dbReference>
<gene>
    <name evidence="3" type="ORF">ACFOOQ_01930</name>
</gene>
<evidence type="ECO:0000256" key="2">
    <source>
        <dbReference type="ARBA" id="ARBA00023002"/>
    </source>
</evidence>
<dbReference type="EMBL" id="JBHRYJ010000001">
    <property type="protein sequence ID" value="MFC3674282.1"/>
    <property type="molecule type" value="Genomic_DNA"/>
</dbReference>
<sequence>MTGLSGQRVLVTGGTAGIGLAIARRALADGARVVIAGRNPQRGAAALARLDNRQACFVQGDAGDPASCAALVAEAIGHLGGIDALFSCSGGNPMPRLLKDIPLEEVMGEVSRSLAPTILPARAVLPVMTAQGRGAIVCIASDAGKLATPGEVAIGAAMAAIIMFCRAMACEVKRQGIRVNCLTPSIVEGTELHDSLMGDSFAGRLFAKAKTLAHLGVVQADDIAEAAVFLAGPRAARITGQTLSVTGGISAI</sequence>
<evidence type="ECO:0000313" key="3">
    <source>
        <dbReference type="EMBL" id="MFC3674282.1"/>
    </source>
</evidence>
<evidence type="ECO:0000256" key="1">
    <source>
        <dbReference type="ARBA" id="ARBA00006484"/>
    </source>
</evidence>
<keyword evidence="2 3" id="KW-0560">Oxidoreductase</keyword>
<keyword evidence="4" id="KW-1185">Reference proteome</keyword>
<dbReference type="PANTHER" id="PTHR43669:SF3">
    <property type="entry name" value="ALCOHOL DEHYDROGENASE, PUTATIVE (AFU_ORTHOLOGUE AFUA_3G03445)-RELATED"/>
    <property type="match status" value="1"/>
</dbReference>
<evidence type="ECO:0000313" key="4">
    <source>
        <dbReference type="Proteomes" id="UP001595711"/>
    </source>
</evidence>
<dbReference type="GO" id="GO:0016491">
    <property type="term" value="F:oxidoreductase activity"/>
    <property type="evidence" value="ECO:0007669"/>
    <property type="project" value="UniProtKB-KW"/>
</dbReference>
<dbReference type="Proteomes" id="UP001595711">
    <property type="component" value="Unassembled WGS sequence"/>
</dbReference>
<protein>
    <submittedName>
        <fullName evidence="3">SDR family NAD(P)-dependent oxidoreductase</fullName>
        <ecNumber evidence="3">1.1.1.-</ecNumber>
    </submittedName>
</protein>
<proteinExistence type="inferred from homology"/>
<dbReference type="InterPro" id="IPR002347">
    <property type="entry name" value="SDR_fam"/>
</dbReference>
<dbReference type="InterPro" id="IPR036291">
    <property type="entry name" value="NAD(P)-bd_dom_sf"/>
</dbReference>
<comment type="similarity">
    <text evidence="1">Belongs to the short-chain dehydrogenases/reductases (SDR) family.</text>
</comment>
<organism evidence="3 4">
    <name type="scientific">Ferrovibrio xuzhouensis</name>
    <dbReference type="NCBI Taxonomy" id="1576914"/>
    <lineage>
        <taxon>Bacteria</taxon>
        <taxon>Pseudomonadati</taxon>
        <taxon>Pseudomonadota</taxon>
        <taxon>Alphaproteobacteria</taxon>
        <taxon>Rhodospirillales</taxon>
        <taxon>Rhodospirillaceae</taxon>
        <taxon>Ferrovibrio</taxon>
    </lineage>
</organism>
<name>A0ABV7VB22_9PROT</name>
<dbReference type="PRINTS" id="PR00081">
    <property type="entry name" value="GDHRDH"/>
</dbReference>
<dbReference type="Pfam" id="PF00106">
    <property type="entry name" value="adh_short"/>
    <property type="match status" value="1"/>
</dbReference>
<comment type="caution">
    <text evidence="3">The sequence shown here is derived from an EMBL/GenBank/DDBJ whole genome shotgun (WGS) entry which is preliminary data.</text>
</comment>
<dbReference type="RefSeq" id="WP_379720964.1">
    <property type="nucleotide sequence ID" value="NZ_JBHRYJ010000001.1"/>
</dbReference>
<dbReference type="EC" id="1.1.1.-" evidence="3"/>